<dbReference type="Pfam" id="PF00501">
    <property type="entry name" value="AMP-binding"/>
    <property type="match status" value="1"/>
</dbReference>
<evidence type="ECO:0000313" key="3">
    <source>
        <dbReference type="EMBL" id="KAK4607531.1"/>
    </source>
</evidence>
<evidence type="ECO:0000256" key="1">
    <source>
        <dbReference type="ARBA" id="ARBA00022598"/>
    </source>
</evidence>
<gene>
    <name evidence="3" type="ORF">RGQ29_001395</name>
</gene>
<dbReference type="InterPro" id="IPR042099">
    <property type="entry name" value="ANL_N_sf"/>
</dbReference>
<sequence length="348" mass="37727">MEKSGYGRDGIYRSMRPPLVLPKDPNHSIVTFLFRNASSYPNKPALIDAETSETLTFSQLKSTIAKVSQGLLSLGITKNDVVLIFAPNSIQFPICFLSIVAIGAIASTTNPLYTTQELSKQVKDSNPKLVITVAELFDKVKSFNLPAVILGPNTNLTSNPNVIHFNDLLNLNPSSSSSDSELNINQVKQNDTAALLYSSGTMGTSKGVVLSHGNFIATSLMATMDQEVSGERHHVFLCVLPMSHVVGLSMITYGQLQIGNAVVSMERFGLEKLLAAVERCRVSHLWVVPPIILALAKQSVVKKYDLSSLKQIGSGAAPLDKDLMEECIRNVPNAVVMQVIKLSKSLSN</sequence>
<dbReference type="EMBL" id="JAXUIC010000001">
    <property type="protein sequence ID" value="KAK4607531.1"/>
    <property type="molecule type" value="Genomic_DNA"/>
</dbReference>
<dbReference type="PANTHER" id="PTHR24096">
    <property type="entry name" value="LONG-CHAIN-FATTY-ACID--COA LIGASE"/>
    <property type="match status" value="1"/>
</dbReference>
<comment type="caution">
    <text evidence="3">The sequence shown here is derived from an EMBL/GenBank/DDBJ whole genome shotgun (WGS) entry which is preliminary data.</text>
</comment>
<evidence type="ECO:0000313" key="4">
    <source>
        <dbReference type="Proteomes" id="UP001324115"/>
    </source>
</evidence>
<keyword evidence="1" id="KW-0436">Ligase</keyword>
<dbReference type="AlphaFoldDB" id="A0AAN7GEM8"/>
<reference evidence="3 4" key="1">
    <citation type="journal article" date="2023" name="G3 (Bethesda)">
        <title>A haplotype-resolved chromosome-scale genome for Quercus rubra L. provides insights into the genetics of adaptive traits for red oak species.</title>
        <authorList>
            <person name="Kapoor B."/>
            <person name="Jenkins J."/>
            <person name="Schmutz J."/>
            <person name="Zhebentyayeva T."/>
            <person name="Kuelheim C."/>
            <person name="Coggeshall M."/>
            <person name="Heim C."/>
            <person name="Lasky J.R."/>
            <person name="Leites L."/>
            <person name="Islam-Faridi N."/>
            <person name="Romero-Severson J."/>
            <person name="DeLeo V.L."/>
            <person name="Lucas S.M."/>
            <person name="Lazic D."/>
            <person name="Gailing O."/>
            <person name="Carlson J."/>
            <person name="Staton M."/>
        </authorList>
    </citation>
    <scope>NUCLEOTIDE SEQUENCE [LARGE SCALE GENOMIC DNA]</scope>
    <source>
        <strain evidence="3">Pseudo-F2</strain>
    </source>
</reference>
<accession>A0AAN7GEM8</accession>
<name>A0AAN7GEM8_QUERU</name>
<dbReference type="PANTHER" id="PTHR24096:SF425">
    <property type="entry name" value="4-COUMARATE--COA LIGASE-LIKE 7"/>
    <property type="match status" value="1"/>
</dbReference>
<evidence type="ECO:0000259" key="2">
    <source>
        <dbReference type="Pfam" id="PF00501"/>
    </source>
</evidence>
<dbReference type="SUPFAM" id="SSF56801">
    <property type="entry name" value="Acetyl-CoA synthetase-like"/>
    <property type="match status" value="1"/>
</dbReference>
<feature type="domain" description="AMP-dependent synthetase/ligase" evidence="2">
    <location>
        <begin position="34"/>
        <end position="336"/>
    </location>
</feature>
<dbReference type="InterPro" id="IPR000873">
    <property type="entry name" value="AMP-dep_synth/lig_dom"/>
</dbReference>
<dbReference type="GO" id="GO:0016405">
    <property type="term" value="F:CoA-ligase activity"/>
    <property type="evidence" value="ECO:0007669"/>
    <property type="project" value="TreeGrafter"/>
</dbReference>
<proteinExistence type="predicted"/>
<protein>
    <recommendedName>
        <fullName evidence="2">AMP-dependent synthetase/ligase domain-containing protein</fullName>
    </recommendedName>
</protein>
<keyword evidence="4" id="KW-1185">Reference proteome</keyword>
<organism evidence="3 4">
    <name type="scientific">Quercus rubra</name>
    <name type="common">Northern red oak</name>
    <name type="synonym">Quercus borealis</name>
    <dbReference type="NCBI Taxonomy" id="3512"/>
    <lineage>
        <taxon>Eukaryota</taxon>
        <taxon>Viridiplantae</taxon>
        <taxon>Streptophyta</taxon>
        <taxon>Embryophyta</taxon>
        <taxon>Tracheophyta</taxon>
        <taxon>Spermatophyta</taxon>
        <taxon>Magnoliopsida</taxon>
        <taxon>eudicotyledons</taxon>
        <taxon>Gunneridae</taxon>
        <taxon>Pentapetalae</taxon>
        <taxon>rosids</taxon>
        <taxon>fabids</taxon>
        <taxon>Fagales</taxon>
        <taxon>Fagaceae</taxon>
        <taxon>Quercus</taxon>
    </lineage>
</organism>
<dbReference type="Proteomes" id="UP001324115">
    <property type="component" value="Unassembled WGS sequence"/>
</dbReference>
<dbReference type="Gene3D" id="3.40.50.12780">
    <property type="entry name" value="N-terminal domain of ligase-like"/>
    <property type="match status" value="1"/>
</dbReference>